<keyword evidence="5" id="KW-1185">Reference proteome</keyword>
<dbReference type="InterPro" id="IPR029052">
    <property type="entry name" value="Metallo-depent_PP-like"/>
</dbReference>
<dbReference type="PROSITE" id="PS51318">
    <property type="entry name" value="TAT"/>
    <property type="match status" value="1"/>
</dbReference>
<reference evidence="4 5" key="1">
    <citation type="submission" date="2017-10" db="EMBL/GenBank/DDBJ databases">
        <title>The draft genome sequence of Lewinella marina KCTC 32374.</title>
        <authorList>
            <person name="Wang K."/>
        </authorList>
    </citation>
    <scope>NUCLEOTIDE SEQUENCE [LARGE SCALE GENOMIC DNA]</scope>
    <source>
        <strain evidence="4 5">MKG-38</strain>
    </source>
</reference>
<evidence type="ECO:0000256" key="1">
    <source>
        <dbReference type="ARBA" id="ARBA00006654"/>
    </source>
</evidence>
<dbReference type="OrthoDB" id="9775118at2"/>
<keyword evidence="2" id="KW-0378">Hydrolase</keyword>
<dbReference type="InterPro" id="IPR006146">
    <property type="entry name" value="5'-Nucleotdase_CS"/>
</dbReference>
<sequence length="303" mass="33107">MNRRFFIRQAALGGGLMLLPTWATAAATARPGRRLTILHTNDWHSQIDPFPDNGGRNANQGGVLRRATLIERIRRAEPNVLLLDSGDIFQGTPYFNFFLGEPEMKLMSQMGYDAATIGNHDFDGGIENLATQLSHASFPMLSANYDVTGTPLAELVAPYRVFEKGGIRVGVFGLGIELDGLVPPDLYGKTTYQDPVERGNETARHLRSRLKCDLVVCLSHLGYRYRDAKVDDVKLAAASRDIDLILGGHTHTFLDQPTEVANVDGDPVIINQAGFAGLRLGRLDIQFGAKGGRGCVSCSNLRV</sequence>
<dbReference type="GO" id="GO:0000166">
    <property type="term" value="F:nucleotide binding"/>
    <property type="evidence" value="ECO:0007669"/>
    <property type="project" value="UniProtKB-KW"/>
</dbReference>
<gene>
    <name evidence="4" type="ORF">CGL56_00510</name>
</gene>
<dbReference type="CDD" id="cd00845">
    <property type="entry name" value="MPP_UshA_N_like"/>
    <property type="match status" value="1"/>
</dbReference>
<dbReference type="PANTHER" id="PTHR11575:SF24">
    <property type="entry name" value="5'-NUCLEOTIDASE"/>
    <property type="match status" value="1"/>
</dbReference>
<protein>
    <submittedName>
        <fullName evidence="4">Metallophosphatase</fullName>
    </submittedName>
</protein>
<keyword evidence="2" id="KW-0547">Nucleotide-binding</keyword>
<evidence type="ECO:0000259" key="3">
    <source>
        <dbReference type="Pfam" id="PF00149"/>
    </source>
</evidence>
<evidence type="ECO:0000256" key="2">
    <source>
        <dbReference type="RuleBase" id="RU362119"/>
    </source>
</evidence>
<keyword evidence="2" id="KW-0732">Signal</keyword>
<dbReference type="PRINTS" id="PR01607">
    <property type="entry name" value="APYRASEFAMLY"/>
</dbReference>
<proteinExistence type="inferred from homology"/>
<organism evidence="4 5">
    <name type="scientific">Neolewinella marina</name>
    <dbReference type="NCBI Taxonomy" id="438751"/>
    <lineage>
        <taxon>Bacteria</taxon>
        <taxon>Pseudomonadati</taxon>
        <taxon>Bacteroidota</taxon>
        <taxon>Saprospiria</taxon>
        <taxon>Saprospirales</taxon>
        <taxon>Lewinellaceae</taxon>
        <taxon>Neolewinella</taxon>
    </lineage>
</organism>
<dbReference type="PANTHER" id="PTHR11575">
    <property type="entry name" value="5'-NUCLEOTIDASE-RELATED"/>
    <property type="match status" value="1"/>
</dbReference>
<dbReference type="AlphaFoldDB" id="A0A2G0CHW7"/>
<dbReference type="Pfam" id="PF00149">
    <property type="entry name" value="Metallophos"/>
    <property type="match status" value="1"/>
</dbReference>
<dbReference type="Proteomes" id="UP000226437">
    <property type="component" value="Unassembled WGS sequence"/>
</dbReference>
<dbReference type="EMBL" id="PDLO01000001">
    <property type="protein sequence ID" value="PHK99572.1"/>
    <property type="molecule type" value="Genomic_DNA"/>
</dbReference>
<dbReference type="GO" id="GO:0046872">
    <property type="term" value="F:metal ion binding"/>
    <property type="evidence" value="ECO:0007669"/>
    <property type="project" value="InterPro"/>
</dbReference>
<feature type="signal peptide" evidence="2">
    <location>
        <begin position="1"/>
        <end position="25"/>
    </location>
</feature>
<dbReference type="InterPro" id="IPR004843">
    <property type="entry name" value="Calcineurin-like_PHP"/>
</dbReference>
<accession>A0A2G0CHW7</accession>
<evidence type="ECO:0000313" key="4">
    <source>
        <dbReference type="EMBL" id="PHK99572.1"/>
    </source>
</evidence>
<dbReference type="GO" id="GO:0016788">
    <property type="term" value="F:hydrolase activity, acting on ester bonds"/>
    <property type="evidence" value="ECO:0007669"/>
    <property type="project" value="InterPro"/>
</dbReference>
<comment type="caution">
    <text evidence="4">The sequence shown here is derived from an EMBL/GenBank/DDBJ whole genome shotgun (WGS) entry which is preliminary data.</text>
</comment>
<dbReference type="PROSITE" id="PS00785">
    <property type="entry name" value="5_NUCLEOTIDASE_1"/>
    <property type="match status" value="1"/>
</dbReference>
<name>A0A2G0CHW7_9BACT</name>
<feature type="chain" id="PRO_5013430516" evidence="2">
    <location>
        <begin position="26"/>
        <end position="303"/>
    </location>
</feature>
<dbReference type="Gene3D" id="3.60.21.10">
    <property type="match status" value="1"/>
</dbReference>
<dbReference type="InterPro" id="IPR006311">
    <property type="entry name" value="TAT_signal"/>
</dbReference>
<feature type="domain" description="Calcineurin-like phosphoesterase" evidence="3">
    <location>
        <begin position="35"/>
        <end position="252"/>
    </location>
</feature>
<dbReference type="GO" id="GO:0009166">
    <property type="term" value="P:nucleotide catabolic process"/>
    <property type="evidence" value="ECO:0007669"/>
    <property type="project" value="InterPro"/>
</dbReference>
<evidence type="ECO:0000313" key="5">
    <source>
        <dbReference type="Proteomes" id="UP000226437"/>
    </source>
</evidence>
<dbReference type="RefSeq" id="WP_099104550.1">
    <property type="nucleotide sequence ID" value="NZ_JAATJF010000001.1"/>
</dbReference>
<dbReference type="InterPro" id="IPR006179">
    <property type="entry name" value="5_nucleotidase/apyrase"/>
</dbReference>
<comment type="similarity">
    <text evidence="1 2">Belongs to the 5'-nucleotidase family.</text>
</comment>
<dbReference type="SUPFAM" id="SSF56300">
    <property type="entry name" value="Metallo-dependent phosphatases"/>
    <property type="match status" value="1"/>
</dbReference>